<organism evidence="2 3">
    <name type="scientific">Gigaspora margarita</name>
    <dbReference type="NCBI Taxonomy" id="4874"/>
    <lineage>
        <taxon>Eukaryota</taxon>
        <taxon>Fungi</taxon>
        <taxon>Fungi incertae sedis</taxon>
        <taxon>Mucoromycota</taxon>
        <taxon>Glomeromycotina</taxon>
        <taxon>Glomeromycetes</taxon>
        <taxon>Diversisporales</taxon>
        <taxon>Gigasporaceae</taxon>
        <taxon>Gigaspora</taxon>
    </lineage>
</organism>
<dbReference type="InterPro" id="IPR011067">
    <property type="entry name" value="Plasmid_toxin/cell-grow_inhib"/>
</dbReference>
<keyword evidence="1" id="KW-0175">Coiled coil</keyword>
<dbReference type="InterPro" id="IPR003477">
    <property type="entry name" value="PemK-like"/>
</dbReference>
<gene>
    <name evidence="2" type="ORF">GMARGA_LOCUS43913</name>
</gene>
<dbReference type="SUPFAM" id="SSF50118">
    <property type="entry name" value="Cell growth inhibitor/plasmid maintenance toxic component"/>
    <property type="match status" value="1"/>
</dbReference>
<dbReference type="EMBL" id="CAJVQB010145851">
    <property type="protein sequence ID" value="CAG8855092.1"/>
    <property type="molecule type" value="Genomic_DNA"/>
</dbReference>
<proteinExistence type="predicted"/>
<name>A0ABN7XIJ0_GIGMA</name>
<feature type="coiled-coil region" evidence="1">
    <location>
        <begin position="8"/>
        <end position="37"/>
    </location>
</feature>
<accession>A0ABN7XIJ0</accession>
<dbReference type="Gene3D" id="2.30.30.110">
    <property type="match status" value="1"/>
</dbReference>
<evidence type="ECO:0000313" key="2">
    <source>
        <dbReference type="EMBL" id="CAG8855092.1"/>
    </source>
</evidence>
<dbReference type="Pfam" id="PF02452">
    <property type="entry name" value="PemK_toxin"/>
    <property type="match status" value="1"/>
</dbReference>
<dbReference type="Proteomes" id="UP000789901">
    <property type="component" value="Unassembled WGS sequence"/>
</dbReference>
<comment type="caution">
    <text evidence="2">The sequence shown here is derived from an EMBL/GenBank/DDBJ whole genome shotgun (WGS) entry which is preliminary data.</text>
</comment>
<protein>
    <submittedName>
        <fullName evidence="2">42803_t:CDS:1</fullName>
    </submittedName>
</protein>
<feature type="non-terminal residue" evidence="2">
    <location>
        <position position="133"/>
    </location>
</feature>
<reference evidence="2 3" key="1">
    <citation type="submission" date="2021-06" db="EMBL/GenBank/DDBJ databases">
        <authorList>
            <person name="Kallberg Y."/>
            <person name="Tangrot J."/>
            <person name="Rosling A."/>
        </authorList>
    </citation>
    <scope>NUCLEOTIDE SEQUENCE [LARGE SCALE GENOMIC DNA]</scope>
    <source>
        <strain evidence="2 3">120-4 pot B 10/14</strain>
    </source>
</reference>
<feature type="non-terminal residue" evidence="2">
    <location>
        <position position="1"/>
    </location>
</feature>
<evidence type="ECO:0000256" key="1">
    <source>
        <dbReference type="SAM" id="Coils"/>
    </source>
</evidence>
<evidence type="ECO:0000313" key="3">
    <source>
        <dbReference type="Proteomes" id="UP000789901"/>
    </source>
</evidence>
<keyword evidence="3" id="KW-1185">Reference proteome</keyword>
<sequence>PLIDQRKVSEFVNQAVEKELEKEQKKEKEELRQKLIAGYQANTKNRELQKELEIYDEATGDVGIPMTTKDVKNVRLVEVFIENTPATGIDYPSKLQFNYPRTIDKELRLIEKLGIANKKIMEQAKKAWNIAFN</sequence>